<dbReference type="RefSeq" id="XP_004039237.1">
    <property type="nucleotide sequence ID" value="XM_004039189.1"/>
</dbReference>
<dbReference type="GO" id="GO:0070179">
    <property type="term" value="P:D-serine biosynthetic process"/>
    <property type="evidence" value="ECO:0007669"/>
    <property type="project" value="TreeGrafter"/>
</dbReference>
<evidence type="ECO:0000313" key="7">
    <source>
        <dbReference type="Proteomes" id="UP000008983"/>
    </source>
</evidence>
<dbReference type="Pfam" id="PF00291">
    <property type="entry name" value="PALP"/>
    <property type="match status" value="1"/>
</dbReference>
<dbReference type="InterPro" id="IPR036052">
    <property type="entry name" value="TrpB-like_PALP_sf"/>
</dbReference>
<dbReference type="AlphaFoldDB" id="G0QLH3"/>
<dbReference type="STRING" id="857967.G0QLH3"/>
<dbReference type="eggNOG" id="KOG1251">
    <property type="taxonomic scope" value="Eukaryota"/>
</dbReference>
<dbReference type="EMBL" id="GL983257">
    <property type="protein sequence ID" value="EGR33933.1"/>
    <property type="molecule type" value="Genomic_DNA"/>
</dbReference>
<reference evidence="6 7" key="1">
    <citation type="submission" date="2011-07" db="EMBL/GenBank/DDBJ databases">
        <authorList>
            <person name="Coyne R."/>
            <person name="Brami D."/>
            <person name="Johnson J."/>
            <person name="Hostetler J."/>
            <person name="Hannick L."/>
            <person name="Clark T."/>
            <person name="Cassidy-Hanley D."/>
            <person name="Inman J."/>
        </authorList>
    </citation>
    <scope>NUCLEOTIDE SEQUENCE [LARGE SCALE GENOMIC DNA]</scope>
    <source>
        <strain evidence="6 7">G5</strain>
    </source>
</reference>
<protein>
    <submittedName>
        <fullName evidence="6">Serine racemase, putative</fullName>
        <ecNumber evidence="6">5.1.1.18</ecNumber>
    </submittedName>
</protein>
<organism evidence="6 7">
    <name type="scientific">Ichthyophthirius multifiliis</name>
    <name type="common">White spot disease agent</name>
    <name type="synonym">Ich</name>
    <dbReference type="NCBI Taxonomy" id="5932"/>
    <lineage>
        <taxon>Eukaryota</taxon>
        <taxon>Sar</taxon>
        <taxon>Alveolata</taxon>
        <taxon>Ciliophora</taxon>
        <taxon>Intramacronucleata</taxon>
        <taxon>Oligohymenophorea</taxon>
        <taxon>Hymenostomatida</taxon>
        <taxon>Ophryoglenina</taxon>
        <taxon>Ichthyophthirius</taxon>
    </lineage>
</organism>
<dbReference type="GO" id="GO:0000287">
    <property type="term" value="F:magnesium ion binding"/>
    <property type="evidence" value="ECO:0007669"/>
    <property type="project" value="TreeGrafter"/>
</dbReference>
<dbReference type="FunFam" id="3.40.50.1100:FF:000007">
    <property type="entry name" value="L-threonine dehydratase catabolic TdcB"/>
    <property type="match status" value="1"/>
</dbReference>
<accession>G0QLH3</accession>
<dbReference type="GeneID" id="14910121"/>
<dbReference type="PANTHER" id="PTHR43050">
    <property type="entry name" value="SERINE / THREONINE RACEMASE FAMILY MEMBER"/>
    <property type="match status" value="1"/>
</dbReference>
<gene>
    <name evidence="6" type="ORF">IMG5_030450</name>
</gene>
<dbReference type="InParanoid" id="G0QLH3"/>
<evidence type="ECO:0000313" key="6">
    <source>
        <dbReference type="EMBL" id="EGR33933.1"/>
    </source>
</evidence>
<evidence type="ECO:0000256" key="2">
    <source>
        <dbReference type="ARBA" id="ARBA00010869"/>
    </source>
</evidence>
<dbReference type="GO" id="GO:0005524">
    <property type="term" value="F:ATP binding"/>
    <property type="evidence" value="ECO:0007669"/>
    <property type="project" value="TreeGrafter"/>
</dbReference>
<dbReference type="SUPFAM" id="SSF53686">
    <property type="entry name" value="Tryptophan synthase beta subunit-like PLP-dependent enzymes"/>
    <property type="match status" value="1"/>
</dbReference>
<evidence type="ECO:0000259" key="5">
    <source>
        <dbReference type="Pfam" id="PF00291"/>
    </source>
</evidence>
<dbReference type="GO" id="GO:0030170">
    <property type="term" value="F:pyridoxal phosphate binding"/>
    <property type="evidence" value="ECO:0007669"/>
    <property type="project" value="TreeGrafter"/>
</dbReference>
<proteinExistence type="inferred from homology"/>
<evidence type="ECO:0000256" key="4">
    <source>
        <dbReference type="ARBA" id="ARBA00023239"/>
    </source>
</evidence>
<dbReference type="GO" id="GO:0003941">
    <property type="term" value="F:L-serine ammonia-lyase activity"/>
    <property type="evidence" value="ECO:0007669"/>
    <property type="project" value="TreeGrafter"/>
</dbReference>
<dbReference type="GO" id="GO:0030378">
    <property type="term" value="F:serine racemase activity"/>
    <property type="evidence" value="ECO:0007669"/>
    <property type="project" value="UniProtKB-EC"/>
</dbReference>
<comment type="cofactor">
    <cofactor evidence="1">
        <name>pyridoxal 5'-phosphate</name>
        <dbReference type="ChEBI" id="CHEBI:597326"/>
    </cofactor>
</comment>
<dbReference type="Proteomes" id="UP000008983">
    <property type="component" value="Unassembled WGS sequence"/>
</dbReference>
<comment type="similarity">
    <text evidence="2">Belongs to the serine/threonine dehydratase family.</text>
</comment>
<name>G0QLH3_ICHMU</name>
<sequence length="220" mass="23909">MPENSPEIKKKLVQINGGNLVQCGPLIKDREKALQEVHQVKNAEIVHPYNDFAVIQGQGTISLEIFEQICSENFIDFIIVPVGGGGLLSGTCIATKGISPKTKVVAAEPFLARDAYISLQTGNIHPQLPPVTICDGIRTSLGDKTFKIIKKYCDGIFLVDEQEVVLATNLLWERLKIIVEPSSATVLAAILKYKNVFEGKNVVAVISGGNVDIQYKPPGL</sequence>
<evidence type="ECO:0000256" key="3">
    <source>
        <dbReference type="ARBA" id="ARBA00022898"/>
    </source>
</evidence>
<dbReference type="Gene3D" id="3.40.50.1100">
    <property type="match status" value="2"/>
</dbReference>
<keyword evidence="6" id="KW-0413">Isomerase</keyword>
<dbReference type="OMA" id="LIHPFDH"/>
<dbReference type="PANTHER" id="PTHR43050:SF1">
    <property type="entry name" value="SERINE RACEMASE"/>
    <property type="match status" value="1"/>
</dbReference>
<keyword evidence="3" id="KW-0663">Pyridoxal phosphate</keyword>
<dbReference type="GO" id="GO:0018114">
    <property type="term" value="F:threonine racemase activity"/>
    <property type="evidence" value="ECO:0007669"/>
    <property type="project" value="TreeGrafter"/>
</dbReference>
<evidence type="ECO:0000256" key="1">
    <source>
        <dbReference type="ARBA" id="ARBA00001933"/>
    </source>
</evidence>
<keyword evidence="7" id="KW-1185">Reference proteome</keyword>
<keyword evidence="4" id="KW-0456">Lyase</keyword>
<dbReference type="OrthoDB" id="4418812at2759"/>
<dbReference type="InterPro" id="IPR001926">
    <property type="entry name" value="TrpB-like_PALP"/>
</dbReference>
<dbReference type="EC" id="5.1.1.18" evidence="6"/>
<feature type="domain" description="Tryptophan synthase beta chain-like PALP" evidence="5">
    <location>
        <begin position="1"/>
        <end position="208"/>
    </location>
</feature>